<feature type="compositionally biased region" description="Basic and acidic residues" evidence="1">
    <location>
        <begin position="83"/>
        <end position="93"/>
    </location>
</feature>
<evidence type="ECO:0000256" key="2">
    <source>
        <dbReference type="SAM" id="Phobius"/>
    </source>
</evidence>
<keyword evidence="4" id="KW-1185">Reference proteome</keyword>
<keyword evidence="2" id="KW-1133">Transmembrane helix</keyword>
<keyword evidence="2" id="KW-0472">Membrane</keyword>
<feature type="transmembrane region" description="Helical" evidence="2">
    <location>
        <begin position="6"/>
        <end position="30"/>
    </location>
</feature>
<organism evidence="3 4">
    <name type="scientific">Orbilia brochopaga</name>
    <dbReference type="NCBI Taxonomy" id="3140254"/>
    <lineage>
        <taxon>Eukaryota</taxon>
        <taxon>Fungi</taxon>
        <taxon>Dikarya</taxon>
        <taxon>Ascomycota</taxon>
        <taxon>Pezizomycotina</taxon>
        <taxon>Orbiliomycetes</taxon>
        <taxon>Orbiliales</taxon>
        <taxon>Orbiliaceae</taxon>
        <taxon>Orbilia</taxon>
    </lineage>
</organism>
<name>A0AAV9UV21_9PEZI</name>
<sequence>MYLMELWITYGVLAGIAIGISGTAAVEAIMHDLEDRKRRIAMEIQLYGRRLTRKERKWLKRRQHQQQMGVAVDPFPPLGCEPGDAKTMRHSDLQRPTGHGVPQGSVPPAFRSGDGPSE</sequence>
<evidence type="ECO:0000313" key="3">
    <source>
        <dbReference type="EMBL" id="KAK6349568.1"/>
    </source>
</evidence>
<dbReference type="Proteomes" id="UP001375240">
    <property type="component" value="Unassembled WGS sequence"/>
</dbReference>
<feature type="region of interest" description="Disordered" evidence="1">
    <location>
        <begin position="60"/>
        <end position="118"/>
    </location>
</feature>
<keyword evidence="2" id="KW-0812">Transmembrane</keyword>
<accession>A0AAV9UV21</accession>
<gene>
    <name evidence="3" type="ORF">TWF696_005853</name>
</gene>
<dbReference type="AlphaFoldDB" id="A0AAV9UV21"/>
<reference evidence="3 4" key="1">
    <citation type="submission" date="2019-10" db="EMBL/GenBank/DDBJ databases">
        <authorList>
            <person name="Palmer J.M."/>
        </authorList>
    </citation>
    <scope>NUCLEOTIDE SEQUENCE [LARGE SCALE GENOMIC DNA]</scope>
    <source>
        <strain evidence="3 4">TWF696</strain>
    </source>
</reference>
<comment type="caution">
    <text evidence="3">The sequence shown here is derived from an EMBL/GenBank/DDBJ whole genome shotgun (WGS) entry which is preliminary data.</text>
</comment>
<evidence type="ECO:0000313" key="4">
    <source>
        <dbReference type="Proteomes" id="UP001375240"/>
    </source>
</evidence>
<proteinExistence type="predicted"/>
<evidence type="ECO:0000256" key="1">
    <source>
        <dbReference type="SAM" id="MobiDB-lite"/>
    </source>
</evidence>
<dbReference type="EMBL" id="JAVHNQ010000004">
    <property type="protein sequence ID" value="KAK6349568.1"/>
    <property type="molecule type" value="Genomic_DNA"/>
</dbReference>
<protein>
    <submittedName>
        <fullName evidence="3">Uncharacterized protein</fullName>
    </submittedName>
</protein>